<protein>
    <submittedName>
        <fullName evidence="1">Uncharacterized protein</fullName>
    </submittedName>
</protein>
<dbReference type="EMBL" id="JAEUXJ010000020">
    <property type="protein sequence ID" value="MBL6458856.1"/>
    <property type="molecule type" value="Genomic_DNA"/>
</dbReference>
<comment type="caution">
    <text evidence="1">The sequence shown here is derived from an EMBL/GenBank/DDBJ whole genome shotgun (WGS) entry which is preliminary data.</text>
</comment>
<keyword evidence="2" id="KW-1185">Reference proteome</keyword>
<evidence type="ECO:0000313" key="1">
    <source>
        <dbReference type="EMBL" id="MBL6458856.1"/>
    </source>
</evidence>
<reference evidence="1 2" key="1">
    <citation type="submission" date="2021-01" db="EMBL/GenBank/DDBJ databases">
        <title>Belnapia mucosa sp. nov. and Belnapia arida sp. nov., isolated from the Tabernas Desert (Almeria, Spain).</title>
        <authorList>
            <person name="Molina-Menor E."/>
            <person name="Vidal-Verdu A."/>
            <person name="Calonge A."/>
            <person name="Satari L."/>
            <person name="Pereto Magraner J."/>
            <person name="Porcar Miralles M."/>
        </authorList>
    </citation>
    <scope>NUCLEOTIDE SEQUENCE [LARGE SCALE GENOMIC DNA]</scope>
    <source>
        <strain evidence="1 2">T6</strain>
    </source>
</reference>
<accession>A0ABS1VCI8</accession>
<evidence type="ECO:0000313" key="2">
    <source>
        <dbReference type="Proteomes" id="UP000606490"/>
    </source>
</evidence>
<dbReference type="RefSeq" id="WP_202828595.1">
    <property type="nucleotide sequence ID" value="NZ_JAEUXJ010000020.1"/>
</dbReference>
<sequence>MWRAAEVQRAEGEACLTGQLAGCTVEPSRMQRVTESAASRAAIRALFGSAVLPGWVRRCGATCAESWNAVAGPVLVVFVRR</sequence>
<gene>
    <name evidence="1" type="ORF">JMJ55_26340</name>
</gene>
<dbReference type="Proteomes" id="UP000606490">
    <property type="component" value="Unassembled WGS sequence"/>
</dbReference>
<organism evidence="1 2">
    <name type="scientific">Belnapia mucosa</name>
    <dbReference type="NCBI Taxonomy" id="2804532"/>
    <lineage>
        <taxon>Bacteria</taxon>
        <taxon>Pseudomonadati</taxon>
        <taxon>Pseudomonadota</taxon>
        <taxon>Alphaproteobacteria</taxon>
        <taxon>Acetobacterales</taxon>
        <taxon>Roseomonadaceae</taxon>
        <taxon>Belnapia</taxon>
    </lineage>
</organism>
<name>A0ABS1VCI8_9PROT</name>
<proteinExistence type="predicted"/>